<organism evidence="2">
    <name type="scientific">marine sediment metagenome</name>
    <dbReference type="NCBI Taxonomy" id="412755"/>
    <lineage>
        <taxon>unclassified sequences</taxon>
        <taxon>metagenomes</taxon>
        <taxon>ecological metagenomes</taxon>
    </lineage>
</organism>
<proteinExistence type="predicted"/>
<gene>
    <name evidence="2" type="ORF">LCGC14_0845610</name>
</gene>
<evidence type="ECO:0008006" key="3">
    <source>
        <dbReference type="Google" id="ProtNLM"/>
    </source>
</evidence>
<dbReference type="AlphaFoldDB" id="A0A0F9PBW5"/>
<evidence type="ECO:0000313" key="2">
    <source>
        <dbReference type="EMBL" id="KKN29305.1"/>
    </source>
</evidence>
<reference evidence="2" key="1">
    <citation type="journal article" date="2015" name="Nature">
        <title>Complex archaea that bridge the gap between prokaryotes and eukaryotes.</title>
        <authorList>
            <person name="Spang A."/>
            <person name="Saw J.H."/>
            <person name="Jorgensen S.L."/>
            <person name="Zaremba-Niedzwiedzka K."/>
            <person name="Martijn J."/>
            <person name="Lind A.E."/>
            <person name="van Eijk R."/>
            <person name="Schleper C."/>
            <person name="Guy L."/>
            <person name="Ettema T.J."/>
        </authorList>
    </citation>
    <scope>NUCLEOTIDE SEQUENCE</scope>
</reference>
<protein>
    <recommendedName>
        <fullName evidence="3">Terminase large subunit gp17-like C-terminal domain-containing protein</fullName>
    </recommendedName>
</protein>
<sequence length="509" mass="58106">MNNTQAITDVQQLEKYSGVLAGLSLQDIEHEEARRCEGSLRTYVEAAWPILEPKNVFKPGWHIDAICEHLQAMTEGQITRLIINMPMRHMKSLTTGGFWPSWEWGPYNRPESRWVYSSYADSLSTRDSRKARNLIQSPWYKQYWGDRFHLTGDQNEKKRYENNKLGYRLATTIKGVGTGEGGDHICVDDPHNVLQVESVTRRVEVIHWWDETMSSRSDDPATVTFLIVCHRTHEGDLSGHVLAKETGYEHLCLPARYEGNRIVTSIGKEDPRTIQGEPLWKEQYPEKELRKLEKDLGSQYAIAGQMQQRPAPREGGGFNITDFEIIKAFDQSKVVKSIRYWDKAGTAGGTGAQTAGTLMHKLAEDIYDEQGEVIEIEYEYIIEDVISGRWEAPQREKRISQTMILDGKKVVTWVEQEPGSGGKESAQGTQRRNPGYRVRKDRVTGSKEVRAEEYQVQVEAHTVKLIEGPWNKQFLDRHEGWPTAVLKDEVDSTSGAFNKLNEEGTVFFG</sequence>
<accession>A0A0F9PBW5</accession>
<comment type="caution">
    <text evidence="2">The sequence shown here is derived from an EMBL/GenBank/DDBJ whole genome shotgun (WGS) entry which is preliminary data.</text>
</comment>
<name>A0A0F9PBW5_9ZZZZ</name>
<evidence type="ECO:0000256" key="1">
    <source>
        <dbReference type="SAM" id="MobiDB-lite"/>
    </source>
</evidence>
<feature type="region of interest" description="Disordered" evidence="1">
    <location>
        <begin position="416"/>
        <end position="444"/>
    </location>
</feature>
<dbReference type="EMBL" id="LAZR01002497">
    <property type="protein sequence ID" value="KKN29305.1"/>
    <property type="molecule type" value="Genomic_DNA"/>
</dbReference>